<accession>A0A8S1EJH1</accession>
<sequence>MRLATNCCWCIFLIATVALFRAETRSLRKRSITDADPCLDKELIDNPELVTFSHQFQNVSRPWIRNDDVNVKLYRSVGINYRWAWMKSLCVKGIRRQCSIEDIVQFMANKNCLFMPYGPTVRTFILRDDTTWLKGEVSCDISELYTHCVEKYGETLCSLYPIEDGGWGEYRLEIGDGSVNNTIGEVRAEPISIYNWGTFTKKKPESWAYTVEDMALYDDLSGSTILVDITGNGFTDTCEKRLVPTVRDDEWEEWSEKQPLKILRFYDLRADGFSVSNSNFQRFINKKITEGFDRKAAETFYCENILKGVIDYNDETTICYTIYPESESARHIATIRTIMTKELGLSWNETIGKAVDQLEAVYLTNKQFADIKAKLKHRILSEESLKTTTELPKIIVEGKPMIKDMEEVHKRPILTMANGPVVELPKEFPSAPKAKPNENLEFEEASATQLDDKKEPFAYLTSSEDSDERTKFGVLNPKTRMIEVTNPDVWNQESVVHSDEDLSEKDRKAAAITTIKSKDDYEPKDYEAQEFNTGTVILNSAKTNSVLVLAFTVFLIILA</sequence>
<comment type="caution">
    <text evidence="2">The sequence shown here is derived from an EMBL/GenBank/DDBJ whole genome shotgun (WGS) entry which is preliminary data.</text>
</comment>
<dbReference type="AlphaFoldDB" id="A0A8S1EJH1"/>
<dbReference type="OrthoDB" id="5871804at2759"/>
<keyword evidence="1" id="KW-0732">Signal</keyword>
<protein>
    <submittedName>
        <fullName evidence="2">Uncharacterized protein</fullName>
    </submittedName>
</protein>
<dbReference type="Proteomes" id="UP000494206">
    <property type="component" value="Unassembled WGS sequence"/>
</dbReference>
<gene>
    <name evidence="2" type="ORF">CBOVIS_LOCUS6353</name>
</gene>
<name>A0A8S1EJH1_9PELO</name>
<reference evidence="2 3" key="1">
    <citation type="submission" date="2020-04" db="EMBL/GenBank/DDBJ databases">
        <authorList>
            <person name="Laetsch R D."/>
            <person name="Stevens L."/>
            <person name="Kumar S."/>
            <person name="Blaxter L. M."/>
        </authorList>
    </citation>
    <scope>NUCLEOTIDE SEQUENCE [LARGE SCALE GENOMIC DNA]</scope>
</reference>
<feature type="chain" id="PRO_5035770051" evidence="1">
    <location>
        <begin position="23"/>
        <end position="559"/>
    </location>
</feature>
<evidence type="ECO:0000313" key="2">
    <source>
        <dbReference type="EMBL" id="CAB3403952.1"/>
    </source>
</evidence>
<evidence type="ECO:0000256" key="1">
    <source>
        <dbReference type="SAM" id="SignalP"/>
    </source>
</evidence>
<keyword evidence="3" id="KW-1185">Reference proteome</keyword>
<dbReference type="EMBL" id="CADEPM010000004">
    <property type="protein sequence ID" value="CAB3403952.1"/>
    <property type="molecule type" value="Genomic_DNA"/>
</dbReference>
<evidence type="ECO:0000313" key="3">
    <source>
        <dbReference type="Proteomes" id="UP000494206"/>
    </source>
</evidence>
<organism evidence="2 3">
    <name type="scientific">Caenorhabditis bovis</name>
    <dbReference type="NCBI Taxonomy" id="2654633"/>
    <lineage>
        <taxon>Eukaryota</taxon>
        <taxon>Metazoa</taxon>
        <taxon>Ecdysozoa</taxon>
        <taxon>Nematoda</taxon>
        <taxon>Chromadorea</taxon>
        <taxon>Rhabditida</taxon>
        <taxon>Rhabditina</taxon>
        <taxon>Rhabditomorpha</taxon>
        <taxon>Rhabditoidea</taxon>
        <taxon>Rhabditidae</taxon>
        <taxon>Peloderinae</taxon>
        <taxon>Caenorhabditis</taxon>
    </lineage>
</organism>
<feature type="signal peptide" evidence="1">
    <location>
        <begin position="1"/>
        <end position="22"/>
    </location>
</feature>
<proteinExistence type="predicted"/>